<dbReference type="AlphaFoldDB" id="A0A167YU70"/>
<proteinExistence type="predicted"/>
<dbReference type="PROSITE" id="PS51257">
    <property type="entry name" value="PROKAR_LIPOPROTEIN"/>
    <property type="match status" value="1"/>
</dbReference>
<dbReference type="OrthoDB" id="9814380at2"/>
<dbReference type="RefSeq" id="WP_066077118.1">
    <property type="nucleotide sequence ID" value="NZ_FRDK01000007.1"/>
</dbReference>
<dbReference type="Proteomes" id="UP000077164">
    <property type="component" value="Unassembled WGS sequence"/>
</dbReference>
<gene>
    <name evidence="1" type="ORF">FBFR_03475</name>
</gene>
<protein>
    <recommendedName>
        <fullName evidence="3">LamG-like jellyroll fold domain-containing protein</fullName>
    </recommendedName>
</protein>
<evidence type="ECO:0000313" key="2">
    <source>
        <dbReference type="Proteomes" id="UP000077164"/>
    </source>
</evidence>
<keyword evidence="2" id="KW-1185">Reference proteome</keyword>
<evidence type="ECO:0008006" key="3">
    <source>
        <dbReference type="Google" id="ProtNLM"/>
    </source>
</evidence>
<dbReference type="EMBL" id="LVJE01000006">
    <property type="protein sequence ID" value="OAB29792.1"/>
    <property type="molecule type" value="Genomic_DNA"/>
</dbReference>
<dbReference type="SUPFAM" id="SSF49899">
    <property type="entry name" value="Concanavalin A-like lectins/glucanases"/>
    <property type="match status" value="1"/>
</dbReference>
<reference evidence="1 2" key="1">
    <citation type="submission" date="2016-03" db="EMBL/GenBank/DDBJ databases">
        <title>Draft genome sequence of Flavobacterium fryxellicola DSM 16209.</title>
        <authorList>
            <person name="Shin S.-K."/>
            <person name="Yi H."/>
        </authorList>
    </citation>
    <scope>NUCLEOTIDE SEQUENCE [LARGE SCALE GENOMIC DNA]</scope>
    <source>
        <strain evidence="1 2">DSM 16209</strain>
    </source>
</reference>
<dbReference type="GO" id="GO:0005975">
    <property type="term" value="P:carbohydrate metabolic process"/>
    <property type="evidence" value="ECO:0007669"/>
    <property type="project" value="UniProtKB-ARBA"/>
</dbReference>
<organism evidence="1 2">
    <name type="scientific">Flavobacterium fryxellicola</name>
    <dbReference type="NCBI Taxonomy" id="249352"/>
    <lineage>
        <taxon>Bacteria</taxon>
        <taxon>Pseudomonadati</taxon>
        <taxon>Bacteroidota</taxon>
        <taxon>Flavobacteriia</taxon>
        <taxon>Flavobacteriales</taxon>
        <taxon>Flavobacteriaceae</taxon>
        <taxon>Flavobacterium</taxon>
    </lineage>
</organism>
<dbReference type="InterPro" id="IPR013320">
    <property type="entry name" value="ConA-like_dom_sf"/>
</dbReference>
<comment type="caution">
    <text evidence="1">The sequence shown here is derived from an EMBL/GenBank/DDBJ whole genome shotgun (WGS) entry which is preliminary data.</text>
</comment>
<accession>A0A167YU70</accession>
<evidence type="ECO:0000313" key="1">
    <source>
        <dbReference type="EMBL" id="OAB29792.1"/>
    </source>
</evidence>
<sequence>MKNGIKIVCLTTALSLQLLTSCSDNVDSNEPLELPPVGSYNSSDEVNADNLIAKWSFDGTSTDSKGGLSGIGKNLTYTEGIKGQAFQGSNVQERYAVYNNATAVGALSSFSFSFWMKSGQTVPDGGAPGQGKGIQGIFSLVNPAGFWGGLNLFLENPDNDRPGTLRLKMGIENKRVAWGGQGPIFNIDGAIDTWIHVILTYDAATARYSVYKNGEKGSNSIYGTPNSPFADLTGSCILYGDNPGAPAGSNANPNSAPLYGAIVFATPNLSQLVIGSNQFSTSPSLTTTHGDEGWATDYAGLLDEMRIYKSALSPSEVLALYKLEKTKR</sequence>
<dbReference type="GO" id="GO:0004553">
    <property type="term" value="F:hydrolase activity, hydrolyzing O-glycosyl compounds"/>
    <property type="evidence" value="ECO:0007669"/>
    <property type="project" value="UniProtKB-ARBA"/>
</dbReference>
<name>A0A167YU70_9FLAO</name>
<dbReference type="Gene3D" id="2.60.120.200">
    <property type="match status" value="2"/>
</dbReference>
<dbReference type="STRING" id="249352.SAMN05444395_107163"/>